<dbReference type="Proteomes" id="UP000467322">
    <property type="component" value="Unassembled WGS sequence"/>
</dbReference>
<keyword evidence="4" id="KW-1185">Reference proteome</keyword>
<dbReference type="EMBL" id="WTUX01000017">
    <property type="protein sequence ID" value="MZR13935.1"/>
    <property type="molecule type" value="Genomic_DNA"/>
</dbReference>
<dbReference type="GO" id="GO:0042602">
    <property type="term" value="F:riboflavin reductase (NADPH) activity"/>
    <property type="evidence" value="ECO:0007669"/>
    <property type="project" value="TreeGrafter"/>
</dbReference>
<dbReference type="PANTHER" id="PTHR30466">
    <property type="entry name" value="FLAVIN REDUCTASE"/>
    <property type="match status" value="1"/>
</dbReference>
<accession>A0A845M1L4</accession>
<organism evidence="3 4">
    <name type="scientific">Maritimibacter harenae</name>
    <dbReference type="NCBI Taxonomy" id="2606218"/>
    <lineage>
        <taxon>Bacteria</taxon>
        <taxon>Pseudomonadati</taxon>
        <taxon>Pseudomonadota</taxon>
        <taxon>Alphaproteobacteria</taxon>
        <taxon>Rhodobacterales</taxon>
        <taxon>Roseobacteraceae</taxon>
        <taxon>Maritimibacter</taxon>
    </lineage>
</organism>
<dbReference type="GO" id="GO:0010181">
    <property type="term" value="F:FMN binding"/>
    <property type="evidence" value="ECO:0007669"/>
    <property type="project" value="InterPro"/>
</dbReference>
<dbReference type="InterPro" id="IPR050268">
    <property type="entry name" value="NADH-dep_flavin_reductase"/>
</dbReference>
<feature type="domain" description="Flavin reductase like" evidence="2">
    <location>
        <begin position="19"/>
        <end position="160"/>
    </location>
</feature>
<dbReference type="InterPro" id="IPR012349">
    <property type="entry name" value="Split_barrel_FMN-bd"/>
</dbReference>
<keyword evidence="1" id="KW-0560">Oxidoreductase</keyword>
<name>A0A845M1L4_9RHOB</name>
<evidence type="ECO:0000313" key="3">
    <source>
        <dbReference type="EMBL" id="MZR13935.1"/>
    </source>
</evidence>
<dbReference type="Gene3D" id="2.30.110.10">
    <property type="entry name" value="Electron Transport, Fmn-binding Protein, Chain A"/>
    <property type="match status" value="1"/>
</dbReference>
<dbReference type="Pfam" id="PF01613">
    <property type="entry name" value="Flavin_Reduct"/>
    <property type="match status" value="1"/>
</dbReference>
<protein>
    <submittedName>
        <fullName evidence="3">Flavin reductase</fullName>
    </submittedName>
</protein>
<sequence length="165" mass="17972">MTDSFIPAPGTEAEMRKALGLFATGVTVVTCMSPRGPLGITVNSFTSVSMDPPLILWCPAKSSRRHDAMAAAGHFALHIMGEDQDDVALGFTKSGEAFEGFDWISSERDVPLIENCPARFECHIRDRIDAGDHTVIIGHVDRVTVTDSAPRVFMAGQWGQFQHRG</sequence>
<proteinExistence type="predicted"/>
<dbReference type="InterPro" id="IPR002563">
    <property type="entry name" value="Flavin_Rdtase-like_dom"/>
</dbReference>
<dbReference type="SMART" id="SM00903">
    <property type="entry name" value="Flavin_Reduct"/>
    <property type="match status" value="1"/>
</dbReference>
<evidence type="ECO:0000313" key="4">
    <source>
        <dbReference type="Proteomes" id="UP000467322"/>
    </source>
</evidence>
<evidence type="ECO:0000256" key="1">
    <source>
        <dbReference type="ARBA" id="ARBA00023002"/>
    </source>
</evidence>
<dbReference type="PANTHER" id="PTHR30466:SF1">
    <property type="entry name" value="FMN REDUCTASE (NADH) RUTF"/>
    <property type="match status" value="1"/>
</dbReference>
<evidence type="ECO:0000259" key="2">
    <source>
        <dbReference type="SMART" id="SM00903"/>
    </source>
</evidence>
<gene>
    <name evidence="3" type="ORF">GQE99_13015</name>
</gene>
<comment type="caution">
    <text evidence="3">The sequence shown here is derived from an EMBL/GenBank/DDBJ whole genome shotgun (WGS) entry which is preliminary data.</text>
</comment>
<reference evidence="3 4" key="1">
    <citation type="submission" date="2019-12" db="EMBL/GenBank/DDBJ databases">
        <title>Maritimibacter sp. nov. sp. isolated from sea sand.</title>
        <authorList>
            <person name="Kim J."/>
            <person name="Jeong S.E."/>
            <person name="Jung H.S."/>
            <person name="Jeon C.O."/>
        </authorList>
    </citation>
    <scope>NUCLEOTIDE SEQUENCE [LARGE SCALE GENOMIC DNA]</scope>
    <source>
        <strain evidence="3 4">DP07</strain>
    </source>
</reference>
<dbReference type="AlphaFoldDB" id="A0A845M1L4"/>
<dbReference type="RefSeq" id="WP_161352064.1">
    <property type="nucleotide sequence ID" value="NZ_WTUX01000017.1"/>
</dbReference>
<dbReference type="SUPFAM" id="SSF50475">
    <property type="entry name" value="FMN-binding split barrel"/>
    <property type="match status" value="1"/>
</dbReference>